<comment type="caution">
    <text evidence="7">The sequence shown here is derived from an EMBL/GenBank/DDBJ whole genome shotgun (WGS) entry which is preliminary data.</text>
</comment>
<evidence type="ECO:0000313" key="7">
    <source>
        <dbReference type="EMBL" id="TCC96245.1"/>
    </source>
</evidence>
<evidence type="ECO:0000256" key="4">
    <source>
        <dbReference type="ARBA" id="ARBA00023239"/>
    </source>
</evidence>
<dbReference type="Pfam" id="PF01370">
    <property type="entry name" value="Epimerase"/>
    <property type="match status" value="1"/>
</dbReference>
<keyword evidence="2" id="KW-0210">Decarboxylase</keyword>
<keyword evidence="8" id="KW-1185">Reference proteome</keyword>
<organism evidence="7 8">
    <name type="scientific">Pedobacter hiemivivus</name>
    <dbReference type="NCBI Taxonomy" id="2530454"/>
    <lineage>
        <taxon>Bacteria</taxon>
        <taxon>Pseudomonadati</taxon>
        <taxon>Bacteroidota</taxon>
        <taxon>Sphingobacteriia</taxon>
        <taxon>Sphingobacteriales</taxon>
        <taxon>Sphingobacteriaceae</taxon>
        <taxon>Pedobacter</taxon>
    </lineage>
</organism>
<comment type="cofactor">
    <cofactor evidence="1">
        <name>NAD(+)</name>
        <dbReference type="ChEBI" id="CHEBI:57540"/>
    </cofactor>
</comment>
<dbReference type="GO" id="GO:0042732">
    <property type="term" value="P:D-xylose metabolic process"/>
    <property type="evidence" value="ECO:0007669"/>
    <property type="project" value="InterPro"/>
</dbReference>
<gene>
    <name evidence="7" type="ORF">EZ444_12460</name>
</gene>
<dbReference type="GO" id="GO:0048040">
    <property type="term" value="F:UDP-glucuronate decarboxylase activity"/>
    <property type="evidence" value="ECO:0007669"/>
    <property type="project" value="TreeGrafter"/>
</dbReference>
<dbReference type="InterPro" id="IPR001509">
    <property type="entry name" value="Epimerase_deHydtase"/>
</dbReference>
<evidence type="ECO:0000313" key="8">
    <source>
        <dbReference type="Proteomes" id="UP000291117"/>
    </source>
</evidence>
<keyword evidence="3" id="KW-0520">NAD</keyword>
<keyword evidence="4" id="KW-0456">Lyase</keyword>
<protein>
    <submittedName>
        <fullName evidence="7">NAD(P)-dependent oxidoreductase</fullName>
    </submittedName>
</protein>
<keyword evidence="5" id="KW-0812">Transmembrane</keyword>
<dbReference type="RefSeq" id="WP_131609281.1">
    <property type="nucleotide sequence ID" value="NZ_SJSM01000006.1"/>
</dbReference>
<reference evidence="7 8" key="1">
    <citation type="submission" date="2019-02" db="EMBL/GenBank/DDBJ databases">
        <title>Pedobacter sp. RP-3-8 sp. nov., isolated from Arctic soil.</title>
        <authorList>
            <person name="Dahal R.H."/>
        </authorList>
    </citation>
    <scope>NUCLEOTIDE SEQUENCE [LARGE SCALE GENOMIC DNA]</scope>
    <source>
        <strain evidence="7 8">RP-3-8</strain>
    </source>
</reference>
<dbReference type="Gene3D" id="3.40.50.720">
    <property type="entry name" value="NAD(P)-binding Rossmann-like Domain"/>
    <property type="match status" value="1"/>
</dbReference>
<evidence type="ECO:0000256" key="1">
    <source>
        <dbReference type="ARBA" id="ARBA00001911"/>
    </source>
</evidence>
<name>A0A4R0N8D3_9SPHI</name>
<dbReference type="OrthoDB" id="9803111at2"/>
<dbReference type="PANTHER" id="PTHR43078">
    <property type="entry name" value="UDP-GLUCURONIC ACID DECARBOXYLASE-RELATED"/>
    <property type="match status" value="1"/>
</dbReference>
<dbReference type="SUPFAM" id="SSF51735">
    <property type="entry name" value="NAD(P)-binding Rossmann-fold domains"/>
    <property type="match status" value="1"/>
</dbReference>
<sequence length="353" mass="40083">MLTYLEEDLDSILKHTAKCWESAKNKTFFITGGTGFFGIWLQMSFIFINRKLNLNSKVIILTRNKTEFLKKYPWLHEYPEMSFLEGDITEFEFIDDHIDYIIHAATEASVKLNIEEPLTMFKTVVNGTKRALDFARLKNVKSFLLTSSGAVYGKQTSDMANISEDYLGAPSPSLASSMYGEGKRMAEVLCSVYSENYNIPVKVARCYAFIGPFLPLDSHFAAGNFIRNVLRGEDILIEGDGTPLRSYMYAADLVAWLWTILFEGEINRPYNVGSDESISIHELATLIAKNDDSDNVGIYIKTPRSNEISLKYVPNVDRATTELDLRIINSIGVAIKKTIDFNRKWNRNISNHE</sequence>
<dbReference type="InterPro" id="IPR044516">
    <property type="entry name" value="UXS-like"/>
</dbReference>
<evidence type="ECO:0000256" key="2">
    <source>
        <dbReference type="ARBA" id="ARBA00022793"/>
    </source>
</evidence>
<dbReference type="GO" id="GO:0005737">
    <property type="term" value="C:cytoplasm"/>
    <property type="evidence" value="ECO:0007669"/>
    <property type="project" value="TreeGrafter"/>
</dbReference>
<dbReference type="InterPro" id="IPR036291">
    <property type="entry name" value="NAD(P)-bd_dom_sf"/>
</dbReference>
<dbReference type="AlphaFoldDB" id="A0A4R0N8D3"/>
<feature type="transmembrane region" description="Helical" evidence="5">
    <location>
        <begin position="28"/>
        <end position="48"/>
    </location>
</feature>
<keyword evidence="5" id="KW-0472">Membrane</keyword>
<evidence type="ECO:0000259" key="6">
    <source>
        <dbReference type="Pfam" id="PF01370"/>
    </source>
</evidence>
<dbReference type="PANTHER" id="PTHR43078:SF6">
    <property type="entry name" value="UDP-GLUCURONIC ACID DECARBOXYLASE 1"/>
    <property type="match status" value="1"/>
</dbReference>
<keyword evidence="5" id="KW-1133">Transmembrane helix</keyword>
<feature type="domain" description="NAD-dependent epimerase/dehydratase" evidence="6">
    <location>
        <begin position="29"/>
        <end position="273"/>
    </location>
</feature>
<accession>A0A4R0N8D3</accession>
<evidence type="ECO:0000256" key="5">
    <source>
        <dbReference type="SAM" id="Phobius"/>
    </source>
</evidence>
<dbReference type="Proteomes" id="UP000291117">
    <property type="component" value="Unassembled WGS sequence"/>
</dbReference>
<proteinExistence type="predicted"/>
<dbReference type="GO" id="GO:0070403">
    <property type="term" value="F:NAD+ binding"/>
    <property type="evidence" value="ECO:0007669"/>
    <property type="project" value="InterPro"/>
</dbReference>
<evidence type="ECO:0000256" key="3">
    <source>
        <dbReference type="ARBA" id="ARBA00023027"/>
    </source>
</evidence>
<dbReference type="EMBL" id="SJSM01000006">
    <property type="protein sequence ID" value="TCC96245.1"/>
    <property type="molecule type" value="Genomic_DNA"/>
</dbReference>